<sequence>MTRRATRSEQPLLEPLMASRPSDLDWLLRPVPAKG</sequence>
<comment type="caution">
    <text evidence="1">The sequence shown here is derived from an EMBL/GenBank/DDBJ whole genome shotgun (WGS) entry which is preliminary data.</text>
</comment>
<organism evidence="1 2">
    <name type="scientific">Roseateles saccharophilus</name>
    <name type="common">Pseudomonas saccharophila</name>
    <dbReference type="NCBI Taxonomy" id="304"/>
    <lineage>
        <taxon>Bacteria</taxon>
        <taxon>Pseudomonadati</taxon>
        <taxon>Pseudomonadota</taxon>
        <taxon>Betaproteobacteria</taxon>
        <taxon>Burkholderiales</taxon>
        <taxon>Sphaerotilaceae</taxon>
        <taxon>Roseateles</taxon>
    </lineage>
</organism>
<proteinExistence type="predicted"/>
<dbReference type="EMBL" id="JAVDXU010000001">
    <property type="protein sequence ID" value="MDR7269484.1"/>
    <property type="molecule type" value="Genomic_DNA"/>
</dbReference>
<accession>A0ABU1YKU6</accession>
<keyword evidence="2" id="KW-1185">Reference proteome</keyword>
<protein>
    <submittedName>
        <fullName evidence="1">Uncharacterized protein</fullName>
    </submittedName>
</protein>
<evidence type="ECO:0000313" key="1">
    <source>
        <dbReference type="EMBL" id="MDR7269484.1"/>
    </source>
</evidence>
<evidence type="ECO:0000313" key="2">
    <source>
        <dbReference type="Proteomes" id="UP001180453"/>
    </source>
</evidence>
<name>A0ABU1YKU6_ROSSA</name>
<dbReference type="Proteomes" id="UP001180453">
    <property type="component" value="Unassembled WGS sequence"/>
</dbReference>
<gene>
    <name evidence="1" type="ORF">J2X20_002113</name>
</gene>
<reference evidence="1 2" key="1">
    <citation type="submission" date="2023-07" db="EMBL/GenBank/DDBJ databases">
        <title>Sorghum-associated microbial communities from plants grown in Nebraska, USA.</title>
        <authorList>
            <person name="Schachtman D."/>
        </authorList>
    </citation>
    <scope>NUCLEOTIDE SEQUENCE [LARGE SCALE GENOMIC DNA]</scope>
    <source>
        <strain evidence="1 2">BE314</strain>
    </source>
</reference>